<evidence type="ECO:0000313" key="7">
    <source>
        <dbReference type="Proteomes" id="UP001152798"/>
    </source>
</evidence>
<accession>A0A9P0HQA5</accession>
<keyword evidence="3" id="KW-0687">Ribonucleoprotein</keyword>
<dbReference type="InterPro" id="IPR022669">
    <property type="entry name" value="Ribosomal_uL2_C"/>
</dbReference>
<dbReference type="SMART" id="SM01383">
    <property type="entry name" value="Ribosomal_L2"/>
    <property type="match status" value="1"/>
</dbReference>
<dbReference type="GO" id="GO:0003723">
    <property type="term" value="F:RNA binding"/>
    <property type="evidence" value="ECO:0007669"/>
    <property type="project" value="TreeGrafter"/>
</dbReference>
<proteinExistence type="inferred from homology"/>
<dbReference type="PANTHER" id="PTHR13691:SF73">
    <property type="entry name" value="LARGE RIBOSOMAL SUBUNIT PROTEIN UL2M"/>
    <property type="match status" value="1"/>
</dbReference>
<gene>
    <name evidence="6" type="ORF">NEZAVI_LOCUS13726</name>
</gene>
<organism evidence="6 7">
    <name type="scientific">Nezara viridula</name>
    <name type="common">Southern green stink bug</name>
    <name type="synonym">Cimex viridulus</name>
    <dbReference type="NCBI Taxonomy" id="85310"/>
    <lineage>
        <taxon>Eukaryota</taxon>
        <taxon>Metazoa</taxon>
        <taxon>Ecdysozoa</taxon>
        <taxon>Arthropoda</taxon>
        <taxon>Hexapoda</taxon>
        <taxon>Insecta</taxon>
        <taxon>Pterygota</taxon>
        <taxon>Neoptera</taxon>
        <taxon>Paraneoptera</taxon>
        <taxon>Hemiptera</taxon>
        <taxon>Heteroptera</taxon>
        <taxon>Panheteroptera</taxon>
        <taxon>Pentatomomorpha</taxon>
        <taxon>Pentatomoidea</taxon>
        <taxon>Pentatomidae</taxon>
        <taxon>Pentatominae</taxon>
        <taxon>Nezara</taxon>
    </lineage>
</organism>
<dbReference type="InterPro" id="IPR014722">
    <property type="entry name" value="Rib_uL2_dom2"/>
</dbReference>
<dbReference type="InterPro" id="IPR012340">
    <property type="entry name" value="NA-bd_OB-fold"/>
</dbReference>
<dbReference type="GO" id="GO:0003735">
    <property type="term" value="F:structural constituent of ribosome"/>
    <property type="evidence" value="ECO:0007669"/>
    <property type="project" value="InterPro"/>
</dbReference>
<evidence type="ECO:0000259" key="4">
    <source>
        <dbReference type="SMART" id="SM01382"/>
    </source>
</evidence>
<feature type="domain" description="Large ribosomal subunit protein uL2 C-terminal" evidence="4">
    <location>
        <begin position="164"/>
        <end position="278"/>
    </location>
</feature>
<dbReference type="SUPFAM" id="SSF50104">
    <property type="entry name" value="Translation proteins SH3-like domain"/>
    <property type="match status" value="1"/>
</dbReference>
<dbReference type="OrthoDB" id="268576at2759"/>
<dbReference type="Pfam" id="PF00181">
    <property type="entry name" value="Ribosomal_L2_N"/>
    <property type="match status" value="1"/>
</dbReference>
<evidence type="ECO:0000256" key="3">
    <source>
        <dbReference type="ARBA" id="ARBA00023274"/>
    </source>
</evidence>
<dbReference type="EMBL" id="OV725082">
    <property type="protein sequence ID" value="CAH1405531.1"/>
    <property type="molecule type" value="Genomic_DNA"/>
</dbReference>
<dbReference type="Gene3D" id="2.30.30.30">
    <property type="match status" value="1"/>
</dbReference>
<evidence type="ECO:0008006" key="8">
    <source>
        <dbReference type="Google" id="ProtNLM"/>
    </source>
</evidence>
<dbReference type="InterPro" id="IPR008991">
    <property type="entry name" value="Translation_prot_SH3-like_sf"/>
</dbReference>
<dbReference type="SUPFAM" id="SSF50249">
    <property type="entry name" value="Nucleic acid-binding proteins"/>
    <property type="match status" value="1"/>
</dbReference>
<evidence type="ECO:0000256" key="1">
    <source>
        <dbReference type="ARBA" id="ARBA00005636"/>
    </source>
</evidence>
<evidence type="ECO:0000259" key="5">
    <source>
        <dbReference type="SMART" id="SM01383"/>
    </source>
</evidence>
<evidence type="ECO:0000313" key="6">
    <source>
        <dbReference type="EMBL" id="CAH1405531.1"/>
    </source>
</evidence>
<dbReference type="AlphaFoldDB" id="A0A9P0HQA5"/>
<dbReference type="Proteomes" id="UP001152798">
    <property type="component" value="Chromosome 6"/>
</dbReference>
<dbReference type="SMART" id="SM01382">
    <property type="entry name" value="Ribosomal_L2_C"/>
    <property type="match status" value="1"/>
</dbReference>
<evidence type="ECO:0000256" key="2">
    <source>
        <dbReference type="ARBA" id="ARBA00022980"/>
    </source>
</evidence>
<dbReference type="PANTHER" id="PTHR13691">
    <property type="entry name" value="RIBOSOMAL PROTEIN L2"/>
    <property type="match status" value="1"/>
</dbReference>
<comment type="similarity">
    <text evidence="1">Belongs to the universal ribosomal protein uL2 family.</text>
</comment>
<feature type="domain" description="Large ribosomal subunit protein uL2 RNA-binding" evidence="5">
    <location>
        <begin position="73"/>
        <end position="153"/>
    </location>
</feature>
<protein>
    <recommendedName>
        <fullName evidence="8">39S ribosomal protein L2, mitochondrial</fullName>
    </recommendedName>
</protein>
<dbReference type="GO" id="GO:0005762">
    <property type="term" value="C:mitochondrial large ribosomal subunit"/>
    <property type="evidence" value="ECO:0007669"/>
    <property type="project" value="TreeGrafter"/>
</dbReference>
<name>A0A9P0HQA5_NEZVI</name>
<keyword evidence="7" id="KW-1185">Reference proteome</keyword>
<dbReference type="InterPro" id="IPR022666">
    <property type="entry name" value="Ribosomal_uL2_RNA-bd_dom"/>
</dbReference>
<dbReference type="InterPro" id="IPR002171">
    <property type="entry name" value="Ribosomal_uL2"/>
</dbReference>
<sequence>MSSLFSSFWRCNSQLKLCATSLQNVIGILTVRNKCKDVELPSNSGAKSGTFRRIVHYSDKYTVEPLRITRLGGRDPVSGRVVIKGIGGGIKRKYHWIEWKREAPKDGPPVVEKVIEIMIDWCRTSRIALVAGGDKMKYYLATENMKAGDIITTTNHIPRIPVLAKEGNAHPLGALPNGTLVNNIEKYPGRGGWYIHAAGSSATVLRKMSNLVVIQLPSKHEVALPQECMATVGRLSNVEHASTPIGSAQRNRELGNRPRSGLWKRKDGRYGRKIKALPPMKIIKAIDKPIYEKEIKLTMNNDMYYGHKLWSDRVN</sequence>
<dbReference type="GO" id="GO:0032543">
    <property type="term" value="P:mitochondrial translation"/>
    <property type="evidence" value="ECO:0007669"/>
    <property type="project" value="TreeGrafter"/>
</dbReference>
<keyword evidence="2" id="KW-0689">Ribosomal protein</keyword>
<reference evidence="6" key="1">
    <citation type="submission" date="2022-01" db="EMBL/GenBank/DDBJ databases">
        <authorList>
            <person name="King R."/>
        </authorList>
    </citation>
    <scope>NUCLEOTIDE SEQUENCE</scope>
</reference>
<dbReference type="Gene3D" id="2.40.50.140">
    <property type="entry name" value="Nucleic acid-binding proteins"/>
    <property type="match status" value="1"/>
</dbReference>
<dbReference type="Pfam" id="PF03947">
    <property type="entry name" value="Ribosomal_L2_C"/>
    <property type="match status" value="1"/>
</dbReference>